<evidence type="ECO:0000256" key="5">
    <source>
        <dbReference type="ARBA" id="ARBA00022989"/>
    </source>
</evidence>
<feature type="compositionally biased region" description="Polar residues" evidence="8">
    <location>
        <begin position="974"/>
        <end position="985"/>
    </location>
</feature>
<feature type="region of interest" description="Disordered" evidence="8">
    <location>
        <begin position="155"/>
        <end position="186"/>
    </location>
</feature>
<dbReference type="Gene3D" id="1.20.1560.10">
    <property type="entry name" value="ABC transporter type 1, transmembrane domain"/>
    <property type="match status" value="1"/>
</dbReference>
<keyword evidence="6 9" id="KW-0472">Membrane</keyword>
<dbReference type="CDD" id="cd03253">
    <property type="entry name" value="ABCC_ATM1_transporter"/>
    <property type="match status" value="1"/>
</dbReference>
<evidence type="ECO:0000259" key="11">
    <source>
        <dbReference type="PROSITE" id="PS50929"/>
    </source>
</evidence>
<keyword evidence="13" id="KW-1185">Reference proteome</keyword>
<evidence type="ECO:0000256" key="7">
    <source>
        <dbReference type="ARBA" id="ARBA00024363"/>
    </source>
</evidence>
<gene>
    <name evidence="12" type="primary">hmt1</name>
    <name evidence="12" type="ORF">EDC05_000710</name>
</gene>
<dbReference type="Pfam" id="PF00664">
    <property type="entry name" value="ABC_membrane"/>
    <property type="match status" value="1"/>
</dbReference>
<keyword evidence="5 9" id="KW-1133">Transmembrane helix</keyword>
<protein>
    <submittedName>
        <fullName evidence="12">ATP-binding cassette-type vacuolar membrane transporter Hmt1</fullName>
    </submittedName>
</protein>
<dbReference type="Proteomes" id="UP001151295">
    <property type="component" value="Unassembled WGS sequence"/>
</dbReference>
<feature type="transmembrane region" description="Helical" evidence="9">
    <location>
        <begin position="318"/>
        <end position="341"/>
    </location>
</feature>
<dbReference type="InterPro" id="IPR027417">
    <property type="entry name" value="P-loop_NTPase"/>
</dbReference>
<dbReference type="Gene3D" id="3.40.50.300">
    <property type="entry name" value="P-loop containing nucleotide triphosphate hydrolases"/>
    <property type="match status" value="1"/>
</dbReference>
<keyword evidence="2 9" id="KW-0812">Transmembrane</keyword>
<evidence type="ECO:0000313" key="12">
    <source>
        <dbReference type="EMBL" id="KAJ1995776.1"/>
    </source>
</evidence>
<feature type="transmembrane region" description="Helical" evidence="9">
    <location>
        <begin position="554"/>
        <end position="572"/>
    </location>
</feature>
<evidence type="ECO:0000256" key="8">
    <source>
        <dbReference type="SAM" id="MobiDB-lite"/>
    </source>
</evidence>
<dbReference type="Pfam" id="PF06979">
    <property type="entry name" value="TMEM70"/>
    <property type="match status" value="1"/>
</dbReference>
<evidence type="ECO:0000256" key="2">
    <source>
        <dbReference type="ARBA" id="ARBA00022692"/>
    </source>
</evidence>
<feature type="transmembrane region" description="Helical" evidence="9">
    <location>
        <begin position="584"/>
        <end position="604"/>
    </location>
</feature>
<keyword evidence="3" id="KW-0547">Nucleotide-binding</keyword>
<proteinExistence type="inferred from homology"/>
<dbReference type="SMART" id="SM00382">
    <property type="entry name" value="AAA"/>
    <property type="match status" value="1"/>
</dbReference>
<sequence>MLIFALRQEITRRGDGELAIRLTSWIALSQICVVFSWVLQLQNRYKLRSSKDIAADLQPRIFSWAMRREYFWLFALVASIYELHAYITWSLRWDNPAAQPATANTMLRVLIAVRIFIISLLVICAFHASALQCKYALLLDESKRRHEELLDEQRRRLASARSTQQLSTPGHCKPNTSSNNRAATNPNAISSALGSYGAIGGSTFVHTTPSTTSTLSQQSKASTETTPLITPDHHAATDDPHRHSISDMGGLPPTSSHVTISDDSVDSQEDALKSGVKKVRMYHQSDELSHDIMGLRKRLSILLPFLWPSENRILQLRIFACVLILLAGRVVNVLAPLQFKIVVDSLSPKDGSPAKFQWGHVLLYALLRALQGSVGILSTIQSFVWVPIGQDTTKRISVAMFKHLHTLSLRFHVGRKTGEILRVQDRGVTSVVSLLSSVIFNILPTLMDIVLACYLFSIMFDLYFGTIVFTTMGSYLAVTILFTSWRAKYRRKSNYLDNEMEARAVDSLLNFETVKYYNAEGFECNEYTQAVDDFQEAEWLSNATMNLMNLGQSLIVQVGMLAGALLSARRVYEGEMTVGDFTMLLAYIMQLYEPLNWFGTYYRVIQKNMIDMEKLLELFDEPIEVKDPVVPEKLDVPHGEVEFDNVSFSYEGQQTLKNVSFKVPAGSTVAIVGPSGSGKSTILRLLFRFYDVQSGRILIDGQDIRSSLQTDLRSAIGVVPQDTVLFNDSIRYNIAYGRAGNESGVSMNDVMEAADAAHIHSRIMNFSDRYETRVGERGQRLSGGEKQRVAIARTLLKDPKIVCLDEATSALDTHTERQIQASLHEMTRDRTTLIIAHRLSTIVHADQILILQNGEIAERGTHSQLISDCNSVYYDMWMKQLADAASASYDPILASVNLPLSMPSSDASNYALNLHSSFGNSVPVQQSLHKLHSHASMPLNGRLDDADGGNATLNLLGQSNSPRSPKFVKALINTNAGGQDSPSSTHESKKRGKDENMHLVFDETPFPRIVMPQGWIAYGPLTAPLPSSTDQVNTFDLAPVSPSALSSSSSSLAEVDSNNGLSMLMDNRGGSAASIPAEDSSNSNMLLSGLGSSPYDLSYEYHRWKHSAKPQMSDKRLRNTLQQIGNKDLITVFERQGSRTQFKWGPWVVGGQMLMWINFADFYWRYSMEKDKETGEMKLLPAWKRGCISAIALVAGLAIGGGILHYISRSVARMQIVNGKTVRLDVFRISGKGTKAVEYPLSSVYSRDTLYTGIGSAGVTRSSGSTQYSIYAPGNVYAYLMSRSGTFQNPKILDSLFHRPKI</sequence>
<accession>A0ABQ8PWY2</accession>
<feature type="transmembrane region" description="Helical" evidence="9">
    <location>
        <begin position="109"/>
        <end position="137"/>
    </location>
</feature>
<comment type="similarity">
    <text evidence="7">Belongs to the ABC transporter superfamily. ABCB family. Heavy Metal importer (TC 3.A.1.210) subfamily.</text>
</comment>
<keyword evidence="4 12" id="KW-0067">ATP-binding</keyword>
<comment type="caution">
    <text evidence="12">The sequence shown here is derived from an EMBL/GenBank/DDBJ whole genome shotgun (WGS) entry which is preliminary data.</text>
</comment>
<feature type="transmembrane region" description="Helical" evidence="9">
    <location>
        <begin position="20"/>
        <end position="39"/>
    </location>
</feature>
<reference evidence="12" key="1">
    <citation type="submission" date="2022-07" db="EMBL/GenBank/DDBJ databases">
        <title>Phylogenomic reconstructions and comparative analyses of Kickxellomycotina fungi.</title>
        <authorList>
            <person name="Reynolds N.K."/>
            <person name="Stajich J.E."/>
            <person name="Barry K."/>
            <person name="Grigoriev I.V."/>
            <person name="Crous P."/>
            <person name="Smith M.E."/>
        </authorList>
    </citation>
    <scope>NUCLEOTIDE SEQUENCE</scope>
    <source>
        <strain evidence="12">BCRC 34882</strain>
    </source>
</reference>
<feature type="domain" description="ABC transporter" evidence="10">
    <location>
        <begin position="641"/>
        <end position="878"/>
    </location>
</feature>
<dbReference type="Pfam" id="PF00005">
    <property type="entry name" value="ABC_tran"/>
    <property type="match status" value="1"/>
</dbReference>
<evidence type="ECO:0000256" key="1">
    <source>
        <dbReference type="ARBA" id="ARBA00004141"/>
    </source>
</evidence>
<dbReference type="PANTHER" id="PTHR24221">
    <property type="entry name" value="ATP-BINDING CASSETTE SUB-FAMILY B"/>
    <property type="match status" value="1"/>
</dbReference>
<dbReference type="PANTHER" id="PTHR24221:SF654">
    <property type="entry name" value="ATP-BINDING CASSETTE SUB-FAMILY B MEMBER 6"/>
    <property type="match status" value="1"/>
</dbReference>
<feature type="region of interest" description="Disordered" evidence="8">
    <location>
        <begin position="208"/>
        <end position="267"/>
    </location>
</feature>
<dbReference type="InterPro" id="IPR003439">
    <property type="entry name" value="ABC_transporter-like_ATP-bd"/>
</dbReference>
<evidence type="ECO:0000313" key="13">
    <source>
        <dbReference type="Proteomes" id="UP001151295"/>
    </source>
</evidence>
<dbReference type="InterPro" id="IPR017871">
    <property type="entry name" value="ABC_transporter-like_CS"/>
</dbReference>
<feature type="transmembrane region" description="Helical" evidence="9">
    <location>
        <begin position="361"/>
        <end position="386"/>
    </location>
</feature>
<feature type="transmembrane region" description="Helical" evidence="9">
    <location>
        <begin position="1144"/>
        <end position="1166"/>
    </location>
</feature>
<dbReference type="CDD" id="cd18581">
    <property type="entry name" value="ABC_6TM_ABCB6"/>
    <property type="match status" value="1"/>
</dbReference>
<dbReference type="PROSITE" id="PS00211">
    <property type="entry name" value="ABC_TRANSPORTER_1"/>
    <property type="match status" value="1"/>
</dbReference>
<evidence type="ECO:0000256" key="9">
    <source>
        <dbReference type="SAM" id="Phobius"/>
    </source>
</evidence>
<dbReference type="PROSITE" id="PS50929">
    <property type="entry name" value="ABC_TM1F"/>
    <property type="match status" value="1"/>
</dbReference>
<dbReference type="InterPro" id="IPR036640">
    <property type="entry name" value="ABC1_TM_sf"/>
</dbReference>
<feature type="compositionally biased region" description="Low complexity" evidence="8">
    <location>
        <begin position="208"/>
        <end position="223"/>
    </location>
</feature>
<dbReference type="InterPro" id="IPR003593">
    <property type="entry name" value="AAA+_ATPase"/>
</dbReference>
<evidence type="ECO:0000256" key="6">
    <source>
        <dbReference type="ARBA" id="ARBA00023136"/>
    </source>
</evidence>
<comment type="subcellular location">
    <subcellularLocation>
        <location evidence="1">Membrane</location>
        <topology evidence="1">Multi-pass membrane protein</topology>
    </subcellularLocation>
</comment>
<feature type="transmembrane region" description="Helical" evidence="9">
    <location>
        <begin position="463"/>
        <end position="485"/>
    </location>
</feature>
<feature type="region of interest" description="Disordered" evidence="8">
    <location>
        <begin position="974"/>
        <end position="993"/>
    </location>
</feature>
<evidence type="ECO:0000256" key="4">
    <source>
        <dbReference type="ARBA" id="ARBA00022840"/>
    </source>
</evidence>
<dbReference type="InterPro" id="IPR045325">
    <property type="entry name" value="TMEM70/TMEM186/TMEM223"/>
</dbReference>
<dbReference type="EMBL" id="JANBQD010000004">
    <property type="protein sequence ID" value="KAJ1995776.1"/>
    <property type="molecule type" value="Genomic_DNA"/>
</dbReference>
<feature type="domain" description="ABC transmembrane type-1" evidence="11">
    <location>
        <begin position="319"/>
        <end position="607"/>
    </location>
</feature>
<feature type="compositionally biased region" description="Polar residues" evidence="8">
    <location>
        <begin position="160"/>
        <end position="186"/>
    </location>
</feature>
<feature type="compositionally biased region" description="Basic and acidic residues" evidence="8">
    <location>
        <begin position="231"/>
        <end position="245"/>
    </location>
</feature>
<dbReference type="GO" id="GO:0005524">
    <property type="term" value="F:ATP binding"/>
    <property type="evidence" value="ECO:0007669"/>
    <property type="project" value="UniProtKB-KW"/>
</dbReference>
<organism evidence="12 13">
    <name type="scientific">Coemansia umbellata</name>
    <dbReference type="NCBI Taxonomy" id="1424467"/>
    <lineage>
        <taxon>Eukaryota</taxon>
        <taxon>Fungi</taxon>
        <taxon>Fungi incertae sedis</taxon>
        <taxon>Zoopagomycota</taxon>
        <taxon>Kickxellomycotina</taxon>
        <taxon>Kickxellomycetes</taxon>
        <taxon>Kickxellales</taxon>
        <taxon>Kickxellaceae</taxon>
        <taxon>Coemansia</taxon>
    </lineage>
</organism>
<feature type="transmembrane region" description="Helical" evidence="9">
    <location>
        <begin position="70"/>
        <end position="89"/>
    </location>
</feature>
<evidence type="ECO:0000256" key="3">
    <source>
        <dbReference type="ARBA" id="ARBA00022741"/>
    </source>
</evidence>
<dbReference type="SUPFAM" id="SSF52540">
    <property type="entry name" value="P-loop containing nucleoside triphosphate hydrolases"/>
    <property type="match status" value="1"/>
</dbReference>
<dbReference type="SUPFAM" id="SSF90123">
    <property type="entry name" value="ABC transporter transmembrane region"/>
    <property type="match status" value="1"/>
</dbReference>
<dbReference type="PROSITE" id="PS50893">
    <property type="entry name" value="ABC_TRANSPORTER_2"/>
    <property type="match status" value="1"/>
</dbReference>
<feature type="transmembrane region" description="Helical" evidence="9">
    <location>
        <begin position="431"/>
        <end position="457"/>
    </location>
</feature>
<feature type="compositionally biased region" description="Polar residues" evidence="8">
    <location>
        <begin position="253"/>
        <end position="262"/>
    </location>
</feature>
<dbReference type="InterPro" id="IPR011527">
    <property type="entry name" value="ABC1_TM_dom"/>
</dbReference>
<feature type="transmembrane region" description="Helical" evidence="9">
    <location>
        <begin position="1186"/>
        <end position="1207"/>
    </location>
</feature>
<name>A0ABQ8PWY2_9FUNG</name>
<evidence type="ECO:0000259" key="10">
    <source>
        <dbReference type="PROSITE" id="PS50893"/>
    </source>
</evidence>
<dbReference type="InterPro" id="IPR039421">
    <property type="entry name" value="Type_1_exporter"/>
</dbReference>